<comment type="similarity">
    <text evidence="2 7">Belongs to the MIP/aquaporin (TC 1.A.8) family.</text>
</comment>
<dbReference type="SUPFAM" id="SSF81338">
    <property type="entry name" value="Aquaporin-like"/>
    <property type="match status" value="1"/>
</dbReference>
<dbReference type="CDD" id="cd00333">
    <property type="entry name" value="MIP"/>
    <property type="match status" value="1"/>
</dbReference>
<feature type="transmembrane region" description="Helical" evidence="8">
    <location>
        <begin position="177"/>
        <end position="197"/>
    </location>
</feature>
<comment type="subcellular location">
    <subcellularLocation>
        <location evidence="1">Membrane</location>
        <topology evidence="1">Multi-pass membrane protein</topology>
    </subcellularLocation>
</comment>
<feature type="transmembrane region" description="Helical" evidence="8">
    <location>
        <begin position="59"/>
        <end position="81"/>
    </location>
</feature>
<evidence type="ECO:0000256" key="6">
    <source>
        <dbReference type="ARBA" id="ARBA00023136"/>
    </source>
</evidence>
<gene>
    <name evidence="9" type="ORF">SNE40_019573</name>
</gene>
<keyword evidence="3 7" id="KW-0813">Transport</keyword>
<evidence type="ECO:0000256" key="3">
    <source>
        <dbReference type="ARBA" id="ARBA00022448"/>
    </source>
</evidence>
<feature type="transmembrane region" description="Helical" evidence="8">
    <location>
        <begin position="102"/>
        <end position="121"/>
    </location>
</feature>
<reference evidence="9 10" key="1">
    <citation type="submission" date="2024-01" db="EMBL/GenBank/DDBJ databases">
        <title>The genome of the rayed Mediterranean limpet Patella caerulea (Linnaeus, 1758).</title>
        <authorList>
            <person name="Anh-Thu Weber A."/>
            <person name="Halstead-Nussloch G."/>
        </authorList>
    </citation>
    <scope>NUCLEOTIDE SEQUENCE [LARGE SCALE GENOMIC DNA]</scope>
    <source>
        <strain evidence="9">AATW-2023a</strain>
        <tissue evidence="9">Whole specimen</tissue>
    </source>
</reference>
<dbReference type="GO" id="GO:0005886">
    <property type="term" value="C:plasma membrane"/>
    <property type="evidence" value="ECO:0007669"/>
    <property type="project" value="TreeGrafter"/>
</dbReference>
<dbReference type="EMBL" id="JAZGQO010000014">
    <property type="protein sequence ID" value="KAK6171368.1"/>
    <property type="molecule type" value="Genomic_DNA"/>
</dbReference>
<dbReference type="Pfam" id="PF00230">
    <property type="entry name" value="MIP"/>
    <property type="match status" value="1"/>
</dbReference>
<dbReference type="InterPro" id="IPR034294">
    <property type="entry name" value="Aquaporin_transptr"/>
</dbReference>
<feature type="transmembrane region" description="Helical" evidence="8">
    <location>
        <begin position="226"/>
        <end position="246"/>
    </location>
</feature>
<sequence>MSSERDPLVIQGDDRRSGNFYDEFIQPCLAELVAVTLFVFVGTMAVFTVLTTPPPANPAVAVALAHGLTIAILVAVTAPISGGHINPAVTLAMVISREMKPVLAAGYFTCQIIGALLGATFTRSVLGDAKYSQYGGGAHTLGAGIEPGQGILCEILLTTVLILVILHVAVDPKTQNPLAPLAIGFAVTVDILAGINVTGASMNPARSFGPAVVISVFNKSIWDYHYIYWVGPFLGSFLAAFIYKFVTADKSKRLVFKND</sequence>
<dbReference type="InterPro" id="IPR022357">
    <property type="entry name" value="MIP_CS"/>
</dbReference>
<dbReference type="PRINTS" id="PR00783">
    <property type="entry name" value="MINTRINSICP"/>
</dbReference>
<evidence type="ECO:0000256" key="8">
    <source>
        <dbReference type="SAM" id="Phobius"/>
    </source>
</evidence>
<dbReference type="InterPro" id="IPR000425">
    <property type="entry name" value="MIP"/>
</dbReference>
<dbReference type="Proteomes" id="UP001347796">
    <property type="component" value="Unassembled WGS sequence"/>
</dbReference>
<evidence type="ECO:0000313" key="10">
    <source>
        <dbReference type="Proteomes" id="UP001347796"/>
    </source>
</evidence>
<dbReference type="PRINTS" id="PR02020">
    <property type="entry name" value="AQUAPORIN8"/>
</dbReference>
<organism evidence="9 10">
    <name type="scientific">Patella caerulea</name>
    <name type="common">Rayed Mediterranean limpet</name>
    <dbReference type="NCBI Taxonomy" id="87958"/>
    <lineage>
        <taxon>Eukaryota</taxon>
        <taxon>Metazoa</taxon>
        <taxon>Spiralia</taxon>
        <taxon>Lophotrochozoa</taxon>
        <taxon>Mollusca</taxon>
        <taxon>Gastropoda</taxon>
        <taxon>Patellogastropoda</taxon>
        <taxon>Patelloidea</taxon>
        <taxon>Patellidae</taxon>
        <taxon>Patella</taxon>
    </lineage>
</organism>
<keyword evidence="10" id="KW-1185">Reference proteome</keyword>
<accession>A0AAN8J9P0</accession>
<dbReference type="PROSITE" id="PS00221">
    <property type="entry name" value="MIP"/>
    <property type="match status" value="1"/>
</dbReference>
<dbReference type="InterPro" id="IPR023277">
    <property type="entry name" value="Aquaporin_8"/>
</dbReference>
<evidence type="ECO:0000256" key="1">
    <source>
        <dbReference type="ARBA" id="ARBA00004141"/>
    </source>
</evidence>
<evidence type="ECO:0000256" key="4">
    <source>
        <dbReference type="ARBA" id="ARBA00022692"/>
    </source>
</evidence>
<protein>
    <recommendedName>
        <fullName evidence="11">Aquaporin</fullName>
    </recommendedName>
</protein>
<dbReference type="GO" id="GO:0015250">
    <property type="term" value="F:water channel activity"/>
    <property type="evidence" value="ECO:0007669"/>
    <property type="project" value="TreeGrafter"/>
</dbReference>
<keyword evidence="5 8" id="KW-1133">Transmembrane helix</keyword>
<dbReference type="Gene3D" id="1.20.1080.10">
    <property type="entry name" value="Glycerol uptake facilitator protein"/>
    <property type="match status" value="1"/>
</dbReference>
<evidence type="ECO:0008006" key="11">
    <source>
        <dbReference type="Google" id="ProtNLM"/>
    </source>
</evidence>
<comment type="caution">
    <text evidence="9">The sequence shown here is derived from an EMBL/GenBank/DDBJ whole genome shotgun (WGS) entry which is preliminary data.</text>
</comment>
<evidence type="ECO:0000256" key="5">
    <source>
        <dbReference type="ARBA" id="ARBA00022989"/>
    </source>
</evidence>
<name>A0AAN8J9P0_PATCE</name>
<dbReference type="PANTHER" id="PTHR19139:SF284">
    <property type="entry name" value="AQUAPORIN"/>
    <property type="match status" value="1"/>
</dbReference>
<evidence type="ECO:0000256" key="7">
    <source>
        <dbReference type="RuleBase" id="RU000477"/>
    </source>
</evidence>
<dbReference type="FunFam" id="1.20.1080.10:FF:000019">
    <property type="entry name" value="AQuaPorin or aquaglyceroporin related"/>
    <property type="match status" value="1"/>
</dbReference>
<dbReference type="PANTHER" id="PTHR19139">
    <property type="entry name" value="AQUAPORIN TRANSPORTER"/>
    <property type="match status" value="1"/>
</dbReference>
<proteinExistence type="inferred from homology"/>
<evidence type="ECO:0000256" key="2">
    <source>
        <dbReference type="ARBA" id="ARBA00006175"/>
    </source>
</evidence>
<keyword evidence="6 8" id="KW-0472">Membrane</keyword>
<feature type="transmembrane region" description="Helical" evidence="8">
    <location>
        <begin position="149"/>
        <end position="170"/>
    </location>
</feature>
<feature type="transmembrane region" description="Helical" evidence="8">
    <location>
        <begin position="24"/>
        <end position="47"/>
    </location>
</feature>
<dbReference type="AlphaFoldDB" id="A0AAN8J9P0"/>
<keyword evidence="4 7" id="KW-0812">Transmembrane</keyword>
<dbReference type="InterPro" id="IPR023271">
    <property type="entry name" value="Aquaporin-like"/>
</dbReference>
<evidence type="ECO:0000313" key="9">
    <source>
        <dbReference type="EMBL" id="KAK6171368.1"/>
    </source>
</evidence>